<feature type="compositionally biased region" description="Low complexity" evidence="6">
    <location>
        <begin position="238"/>
        <end position="251"/>
    </location>
</feature>
<feature type="domain" description="HTH myb-type" evidence="11">
    <location>
        <begin position="93"/>
        <end position="141"/>
    </location>
</feature>
<accession>A0ABQ5SAT8</accession>
<evidence type="ECO:0000259" key="10">
    <source>
        <dbReference type="PROSITE" id="PS51293"/>
    </source>
</evidence>
<dbReference type="InterPro" id="IPR043145">
    <property type="entry name" value="Znf_ZZ_sf"/>
</dbReference>
<feature type="compositionally biased region" description="Gly residues" evidence="6">
    <location>
        <begin position="302"/>
        <end position="319"/>
    </location>
</feature>
<feature type="compositionally biased region" description="Acidic residues" evidence="6">
    <location>
        <begin position="683"/>
        <end position="694"/>
    </location>
</feature>
<dbReference type="SMART" id="SM00291">
    <property type="entry name" value="ZnF_ZZ"/>
    <property type="match status" value="1"/>
</dbReference>
<keyword evidence="4" id="KW-0539">Nucleus</keyword>
<dbReference type="PANTHER" id="PTHR12374">
    <property type="entry name" value="TRANSCRIPTIONAL ADAPTOR 2 ADA2 -RELATED"/>
    <property type="match status" value="1"/>
</dbReference>
<dbReference type="PROSITE" id="PS01357">
    <property type="entry name" value="ZF_ZZ_1"/>
    <property type="match status" value="1"/>
</dbReference>
<dbReference type="Pfam" id="PF00249">
    <property type="entry name" value="Myb_DNA-binding"/>
    <property type="match status" value="1"/>
</dbReference>
<dbReference type="PANTHER" id="PTHR12374:SF20">
    <property type="entry name" value="TRANSCRIPTIONAL ADAPTER 2-ALPHA"/>
    <property type="match status" value="1"/>
</dbReference>
<feature type="domain" description="SANT" evidence="10">
    <location>
        <begin position="88"/>
        <end position="140"/>
    </location>
</feature>
<dbReference type="SUPFAM" id="SSF46689">
    <property type="entry name" value="Homeodomain-like"/>
    <property type="match status" value="2"/>
</dbReference>
<evidence type="ECO:0000259" key="7">
    <source>
        <dbReference type="PROSITE" id="PS50090"/>
    </source>
</evidence>
<dbReference type="Pfam" id="PF25299">
    <property type="entry name" value="ZZ_ADA2"/>
    <property type="match status" value="1"/>
</dbReference>
<organism evidence="12 13">
    <name type="scientific">Volvox africanus</name>
    <dbReference type="NCBI Taxonomy" id="51714"/>
    <lineage>
        <taxon>Eukaryota</taxon>
        <taxon>Viridiplantae</taxon>
        <taxon>Chlorophyta</taxon>
        <taxon>core chlorophytes</taxon>
        <taxon>Chlorophyceae</taxon>
        <taxon>CS clade</taxon>
        <taxon>Chlamydomonadales</taxon>
        <taxon>Volvocaceae</taxon>
        <taxon>Volvox</taxon>
    </lineage>
</organism>
<dbReference type="PROSITE" id="PS50135">
    <property type="entry name" value="ZF_ZZ_2"/>
    <property type="match status" value="1"/>
</dbReference>
<dbReference type="PROSITE" id="PS51294">
    <property type="entry name" value="HTH_MYB"/>
    <property type="match status" value="1"/>
</dbReference>
<keyword evidence="1" id="KW-0479">Metal-binding</keyword>
<dbReference type="SMART" id="SM00717">
    <property type="entry name" value="SANT"/>
    <property type="match status" value="1"/>
</dbReference>
<evidence type="ECO:0000313" key="13">
    <source>
        <dbReference type="Proteomes" id="UP001165090"/>
    </source>
</evidence>
<dbReference type="PROSITE" id="PS51293">
    <property type="entry name" value="SANT"/>
    <property type="match status" value="1"/>
</dbReference>
<dbReference type="InterPro" id="IPR007526">
    <property type="entry name" value="SWIRM"/>
</dbReference>
<evidence type="ECO:0000256" key="6">
    <source>
        <dbReference type="SAM" id="MobiDB-lite"/>
    </source>
</evidence>
<dbReference type="CDD" id="cd02335">
    <property type="entry name" value="ZZ_ADA2"/>
    <property type="match status" value="1"/>
</dbReference>
<feature type="region of interest" description="Disordered" evidence="6">
    <location>
        <begin position="168"/>
        <end position="198"/>
    </location>
</feature>
<dbReference type="Pfam" id="PF22941">
    <property type="entry name" value="TADA2A-like_3rd"/>
    <property type="match status" value="1"/>
</dbReference>
<sequence>MTLQESLGGRGKRRKVRDGVLNKTIQDTRRALYHCNYCQKDISHVPRIKCAECKDFDLCLECFSVGVEIKPHRNTHDYQVVENLSFPIYHPDWGADEEILLLEAIDQYGLGNWVGVSEHVGGKTPAQCCQHYFAVYIDHEAMPLPKPTPAMDQVDIAECISRARQGYARNQFPGGPSGAPAAAADPRSGGEPLGAAAATSPSLDVIMEDGERPANAATPAGGAGGAGGPDWLVDPQQAGSGPAHSGAAGAHKGMKRHRQEQGVVEGHDGGAHAQTGGRSMHHEPGGSAAVLNNANGKAPQGAAGGGSGGGYDGGGGGAAPSGHGKPSGSYDATGFHAKRMEFDPEYDNDAECIVADMEFNEYDNPGDVQMKLQMLMLYNKRLDERERRRCFVLERGLLNTRAAQVLEKKRNTQEKDLYTRMRIFARYLSQAAHDELVEGLLLEARMRTRIAELREYRRNGIRTFVDAEVYDTEKRRQKAAADAAVAAANAVHGQAYGGAGRGAGKARAAAAAAAAGTSMTSSGYGNVLGEEGVALAGGPGGAAASGAVPSSSFEQARPAASTPMGRGAGSALALWRAKRGVPLDITCMPGVELLGSRERELCAAQRLLPCHYLALKDMLLRDCEKNGAITKSEARTFFRLDPARSVRIYELLVACGWIRSGDQGKGGAAGAGQMRAMTAGADTEGEEVDDQPDE</sequence>
<evidence type="ECO:0000259" key="8">
    <source>
        <dbReference type="PROSITE" id="PS50135"/>
    </source>
</evidence>
<dbReference type="Gene3D" id="1.10.10.10">
    <property type="entry name" value="Winged helix-like DNA-binding domain superfamily/Winged helix DNA-binding domain"/>
    <property type="match status" value="1"/>
</dbReference>
<evidence type="ECO:0000256" key="2">
    <source>
        <dbReference type="ARBA" id="ARBA00022771"/>
    </source>
</evidence>
<dbReference type="InterPro" id="IPR036388">
    <property type="entry name" value="WH-like_DNA-bd_sf"/>
</dbReference>
<comment type="caution">
    <text evidence="12">The sequence shown here is derived from an EMBL/GenBank/DDBJ whole genome shotgun (WGS) entry which is preliminary data.</text>
</comment>
<dbReference type="CDD" id="cd00167">
    <property type="entry name" value="SANT"/>
    <property type="match status" value="1"/>
</dbReference>
<dbReference type="InterPro" id="IPR041983">
    <property type="entry name" value="ADA2-like_ZZ"/>
</dbReference>
<feature type="compositionally biased region" description="Low complexity" evidence="6">
    <location>
        <begin position="671"/>
        <end position="681"/>
    </location>
</feature>
<dbReference type="SUPFAM" id="SSF57850">
    <property type="entry name" value="RING/U-box"/>
    <property type="match status" value="1"/>
</dbReference>
<feature type="compositionally biased region" description="Low complexity" evidence="6">
    <location>
        <begin position="178"/>
        <end position="190"/>
    </location>
</feature>
<evidence type="ECO:0008006" key="14">
    <source>
        <dbReference type="Google" id="ProtNLM"/>
    </source>
</evidence>
<keyword evidence="3" id="KW-0862">Zinc</keyword>
<feature type="domain" description="SWIRM" evidence="9">
    <location>
        <begin position="574"/>
        <end position="669"/>
    </location>
</feature>
<dbReference type="PROSITE" id="PS50934">
    <property type="entry name" value="SWIRM"/>
    <property type="match status" value="1"/>
</dbReference>
<evidence type="ECO:0000259" key="11">
    <source>
        <dbReference type="PROSITE" id="PS51294"/>
    </source>
</evidence>
<gene>
    <name evidence="12" type="ORF">VaNZ11_010315</name>
</gene>
<feature type="compositionally biased region" description="Low complexity" evidence="6">
    <location>
        <begin position="320"/>
        <end position="329"/>
    </location>
</feature>
<feature type="region of interest" description="Disordered" evidence="6">
    <location>
        <begin position="213"/>
        <end position="330"/>
    </location>
</feature>
<protein>
    <recommendedName>
        <fullName evidence="14">Transcriptional adapter</fullName>
    </recommendedName>
</protein>
<name>A0ABQ5SAT8_9CHLO</name>
<dbReference type="Proteomes" id="UP001165090">
    <property type="component" value="Unassembled WGS sequence"/>
</dbReference>
<dbReference type="InterPro" id="IPR001005">
    <property type="entry name" value="SANT/Myb"/>
</dbReference>
<dbReference type="InterPro" id="IPR009057">
    <property type="entry name" value="Homeodomain-like_sf"/>
</dbReference>
<keyword evidence="2 5" id="KW-0863">Zinc-finger</keyword>
<dbReference type="EMBL" id="BSDZ01000032">
    <property type="protein sequence ID" value="GLI66472.1"/>
    <property type="molecule type" value="Genomic_DNA"/>
</dbReference>
<evidence type="ECO:0000256" key="5">
    <source>
        <dbReference type="PROSITE-ProRule" id="PRU00228"/>
    </source>
</evidence>
<evidence type="ECO:0000256" key="1">
    <source>
        <dbReference type="ARBA" id="ARBA00022723"/>
    </source>
</evidence>
<feature type="domain" description="ZZ-type" evidence="8">
    <location>
        <begin position="30"/>
        <end position="86"/>
    </location>
</feature>
<evidence type="ECO:0000256" key="3">
    <source>
        <dbReference type="ARBA" id="ARBA00022833"/>
    </source>
</evidence>
<dbReference type="InterPro" id="IPR017884">
    <property type="entry name" value="SANT_dom"/>
</dbReference>
<evidence type="ECO:0000259" key="9">
    <source>
        <dbReference type="PROSITE" id="PS50934"/>
    </source>
</evidence>
<reference evidence="12 13" key="1">
    <citation type="journal article" date="2023" name="IScience">
        <title>Expanded male sex-determining region conserved during the evolution of homothallism in the green alga Volvox.</title>
        <authorList>
            <person name="Yamamoto K."/>
            <person name="Matsuzaki R."/>
            <person name="Mahakham W."/>
            <person name="Heman W."/>
            <person name="Sekimoto H."/>
            <person name="Kawachi M."/>
            <person name="Minakuchi Y."/>
            <person name="Toyoda A."/>
            <person name="Nozaki H."/>
        </authorList>
    </citation>
    <scope>NUCLEOTIDE SEQUENCE [LARGE SCALE GENOMIC DNA]</scope>
    <source>
        <strain evidence="12 13">NIES-4468</strain>
    </source>
</reference>
<feature type="region of interest" description="Disordered" evidence="6">
    <location>
        <begin position="668"/>
        <end position="694"/>
    </location>
</feature>
<proteinExistence type="predicted"/>
<dbReference type="Gene3D" id="1.10.10.60">
    <property type="entry name" value="Homeodomain-like"/>
    <property type="match status" value="1"/>
</dbReference>
<feature type="domain" description="Myb-like" evidence="7">
    <location>
        <begin position="93"/>
        <end position="136"/>
    </location>
</feature>
<dbReference type="PROSITE" id="PS50090">
    <property type="entry name" value="MYB_LIKE"/>
    <property type="match status" value="1"/>
</dbReference>
<evidence type="ECO:0000256" key="4">
    <source>
        <dbReference type="ARBA" id="ARBA00023242"/>
    </source>
</evidence>
<dbReference type="Gene3D" id="3.30.60.90">
    <property type="match status" value="1"/>
</dbReference>
<dbReference type="InterPro" id="IPR000433">
    <property type="entry name" value="Znf_ZZ"/>
</dbReference>
<evidence type="ECO:0000313" key="12">
    <source>
        <dbReference type="EMBL" id="GLI66472.1"/>
    </source>
</evidence>
<keyword evidence="13" id="KW-1185">Reference proteome</keyword>
<dbReference type="InterPro" id="IPR055141">
    <property type="entry name" value="TADA2A_B-like_dom"/>
</dbReference>
<dbReference type="InterPro" id="IPR017930">
    <property type="entry name" value="Myb_dom"/>
</dbReference>